<dbReference type="InterPro" id="IPR003760">
    <property type="entry name" value="PnrA-like"/>
</dbReference>
<evidence type="ECO:0000256" key="2">
    <source>
        <dbReference type="SAM" id="MobiDB-lite"/>
    </source>
</evidence>
<dbReference type="RefSeq" id="WP_133869659.1">
    <property type="nucleotide sequence ID" value="NZ_SOAU01000001.1"/>
</dbReference>
<evidence type="ECO:0000256" key="1">
    <source>
        <dbReference type="ARBA" id="ARBA00022729"/>
    </source>
</evidence>
<keyword evidence="1 3" id="KW-0732">Signal</keyword>
<protein>
    <submittedName>
        <fullName evidence="5">Basic membrane protein</fullName>
    </submittedName>
</protein>
<name>A0A4R7I1P8_9ACTN</name>
<reference evidence="5 6" key="1">
    <citation type="submission" date="2019-03" db="EMBL/GenBank/DDBJ databases">
        <title>Sequencing the genomes of 1000 actinobacteria strains.</title>
        <authorList>
            <person name="Klenk H.-P."/>
        </authorList>
    </citation>
    <scope>NUCLEOTIDE SEQUENCE [LARGE SCALE GENOMIC DNA]</scope>
    <source>
        <strain evidence="5 6">DSM 18936</strain>
    </source>
</reference>
<dbReference type="OrthoDB" id="9784230at2"/>
<proteinExistence type="predicted"/>
<dbReference type="Pfam" id="PF02608">
    <property type="entry name" value="Bmp"/>
    <property type="match status" value="1"/>
</dbReference>
<feature type="chain" id="PRO_5039058704" evidence="3">
    <location>
        <begin position="30"/>
        <end position="411"/>
    </location>
</feature>
<feature type="compositionally biased region" description="Acidic residues" evidence="2">
    <location>
        <begin position="32"/>
        <end position="75"/>
    </location>
</feature>
<accession>A0A4R7I1P8</accession>
<dbReference type="Gene3D" id="3.40.50.2300">
    <property type="match status" value="2"/>
</dbReference>
<comment type="caution">
    <text evidence="5">The sequence shown here is derived from an EMBL/GenBank/DDBJ whole genome shotgun (WGS) entry which is preliminary data.</text>
</comment>
<dbReference type="EMBL" id="SOAU01000001">
    <property type="protein sequence ID" value="TDT17365.1"/>
    <property type="molecule type" value="Genomic_DNA"/>
</dbReference>
<dbReference type="Proteomes" id="UP000294558">
    <property type="component" value="Unassembled WGS sequence"/>
</dbReference>
<organism evidence="5 6">
    <name type="scientific">Ilumatobacter fluminis</name>
    <dbReference type="NCBI Taxonomy" id="467091"/>
    <lineage>
        <taxon>Bacteria</taxon>
        <taxon>Bacillati</taxon>
        <taxon>Actinomycetota</taxon>
        <taxon>Acidimicrobiia</taxon>
        <taxon>Acidimicrobiales</taxon>
        <taxon>Ilumatobacteraceae</taxon>
        <taxon>Ilumatobacter</taxon>
    </lineage>
</organism>
<dbReference type="AlphaFoldDB" id="A0A4R7I1P8"/>
<feature type="region of interest" description="Disordered" evidence="2">
    <location>
        <begin position="30"/>
        <end position="95"/>
    </location>
</feature>
<evidence type="ECO:0000313" key="6">
    <source>
        <dbReference type="Proteomes" id="UP000294558"/>
    </source>
</evidence>
<feature type="signal peptide" evidence="3">
    <location>
        <begin position="1"/>
        <end position="29"/>
    </location>
</feature>
<keyword evidence="6" id="KW-1185">Reference proteome</keyword>
<gene>
    <name evidence="5" type="ORF">BDK89_2973</name>
</gene>
<evidence type="ECO:0000313" key="5">
    <source>
        <dbReference type="EMBL" id="TDT17365.1"/>
    </source>
</evidence>
<evidence type="ECO:0000256" key="3">
    <source>
        <dbReference type="SAM" id="SignalP"/>
    </source>
</evidence>
<feature type="domain" description="ABC transporter substrate-binding protein PnrA-like" evidence="4">
    <location>
        <begin position="99"/>
        <end position="310"/>
    </location>
</feature>
<sequence length="411" mass="42894">MTITNPPTSRSRWRRAALSVVALSLVAAACGGDDDDSSDDTEAAETTDAPDDTETTDAPDDTETTDAPDDTETTDAPEATDAPSGETTDLDANGDGEVRIGIAAAGPRDDGAYYQAVVDAAETFSAENGWGEVIVVDNIQAADAATELANLAQQPIDIMIVGASEIAEPMPDLAEEYSDIFWYCNCGAGFPESEFYLQSQDNGAGIAYTAGVATGIALRDSGGDSVAFLGCCDLGFEIQHYLAYQLGLESVDESLTFTYVPTGDFPFDFDNIQNASAAYENAVAEGADAIYPYLGGAHEPIVQLANEGGQIVLSAGASDVCTREGDLSWDIAVRFDGGDYVREIFPQILDGSAQEGDIIVYSPGEEPDVAGAVICDATPEQQAEMDEAYALVASGDLDANFGEIAAEAFGG</sequence>
<evidence type="ECO:0000259" key="4">
    <source>
        <dbReference type="Pfam" id="PF02608"/>
    </source>
</evidence>
<dbReference type="GO" id="GO:0005886">
    <property type="term" value="C:plasma membrane"/>
    <property type="evidence" value="ECO:0007669"/>
    <property type="project" value="InterPro"/>
</dbReference>